<dbReference type="OrthoDB" id="8443918at2"/>
<dbReference type="Gene3D" id="1.10.10.10">
    <property type="entry name" value="Winged helix-like DNA-binding domain superfamily/Winged helix DNA-binding domain"/>
    <property type="match status" value="1"/>
</dbReference>
<dbReference type="EMBL" id="PDCG01000002">
    <property type="protein sequence ID" value="RBP98048.1"/>
    <property type="molecule type" value="Genomic_DNA"/>
</dbReference>
<dbReference type="PANTHER" id="PTHR33169:SF14">
    <property type="entry name" value="TRANSCRIPTIONAL REGULATOR RV3488"/>
    <property type="match status" value="1"/>
</dbReference>
<evidence type="ECO:0000313" key="2">
    <source>
        <dbReference type="EMBL" id="RBP98048.1"/>
    </source>
</evidence>
<dbReference type="Pfam" id="PF03551">
    <property type="entry name" value="PadR"/>
    <property type="match status" value="1"/>
</dbReference>
<feature type="domain" description="Transcription regulator PadR N-terminal" evidence="1">
    <location>
        <begin position="10"/>
        <end position="86"/>
    </location>
</feature>
<dbReference type="RefSeq" id="WP_113859732.1">
    <property type="nucleotide sequence ID" value="NZ_PDCG01000002.1"/>
</dbReference>
<keyword evidence="3" id="KW-1185">Reference proteome</keyword>
<dbReference type="InterPro" id="IPR036390">
    <property type="entry name" value="WH_DNA-bd_sf"/>
</dbReference>
<dbReference type="Proteomes" id="UP000252530">
    <property type="component" value="Unassembled WGS sequence"/>
</dbReference>
<dbReference type="AlphaFoldDB" id="A0A366KA74"/>
<organism evidence="2 3">
    <name type="scientific">Bifidobacterium aemilianum</name>
    <dbReference type="NCBI Taxonomy" id="2493120"/>
    <lineage>
        <taxon>Bacteria</taxon>
        <taxon>Bacillati</taxon>
        <taxon>Actinomycetota</taxon>
        <taxon>Actinomycetes</taxon>
        <taxon>Bifidobacteriales</taxon>
        <taxon>Bifidobacteriaceae</taxon>
        <taxon>Bifidobacterium</taxon>
    </lineage>
</organism>
<dbReference type="InterPro" id="IPR052509">
    <property type="entry name" value="Metal_resp_DNA-bind_regulator"/>
</dbReference>
<accession>A0A366KA74</accession>
<evidence type="ECO:0000313" key="3">
    <source>
        <dbReference type="Proteomes" id="UP000252530"/>
    </source>
</evidence>
<dbReference type="PANTHER" id="PTHR33169">
    <property type="entry name" value="PADR-FAMILY TRANSCRIPTIONAL REGULATOR"/>
    <property type="match status" value="1"/>
</dbReference>
<gene>
    <name evidence="2" type="ORF">CRD60_02420</name>
</gene>
<dbReference type="SUPFAM" id="SSF46785">
    <property type="entry name" value="Winged helix' DNA-binding domain"/>
    <property type="match status" value="1"/>
</dbReference>
<dbReference type="InterPro" id="IPR005149">
    <property type="entry name" value="Tscrpt_reg_PadR_N"/>
</dbReference>
<proteinExistence type="predicted"/>
<reference evidence="2 3" key="1">
    <citation type="submission" date="2017-10" db="EMBL/GenBank/DDBJ databases">
        <title>Bifidobacterium xylocopum sp. nov. and Bifidobacterium aemilianum sp. nov., from the carpenter bee (Xylocopa violacea) digestive tract.</title>
        <authorList>
            <person name="Alberoni D."/>
            <person name="Baffoni L."/>
            <person name="Di Gioia D."/>
            <person name="Gaggia F."/>
            <person name="Biavati B."/>
        </authorList>
    </citation>
    <scope>NUCLEOTIDE SEQUENCE [LARGE SCALE GENOMIC DNA]</scope>
    <source>
        <strain evidence="2 3">XV10</strain>
    </source>
</reference>
<protein>
    <recommendedName>
        <fullName evidence="1">Transcription regulator PadR N-terminal domain-containing protein</fullName>
    </recommendedName>
</protein>
<dbReference type="InterPro" id="IPR036388">
    <property type="entry name" value="WH-like_DNA-bd_sf"/>
</dbReference>
<evidence type="ECO:0000259" key="1">
    <source>
        <dbReference type="Pfam" id="PF03551"/>
    </source>
</evidence>
<comment type="caution">
    <text evidence="2">The sequence shown here is derived from an EMBL/GenBank/DDBJ whole genome shotgun (WGS) entry which is preliminary data.</text>
</comment>
<sequence>MSVQDTRLLVLGVVKLREPTYGYEIEKELKRWNADRWAGIARASIYHQLKALTKAGLLEFESTGNEGKRPTQYRYRTTKSGREQFSALLRQELNKASPQPGDLMAALCFTPSIPQDEWEDSCRRRLGLIDLFLASFDEEMNRWFPTEAGKADYIQEIFYYEQAAFTAERQWLTDFLERLPSYYPPKRSA</sequence>
<name>A0A366KA74_9BIFI</name>